<organism evidence="1 2">
    <name type="scientific">Austropuccinia psidii MF-1</name>
    <dbReference type="NCBI Taxonomy" id="1389203"/>
    <lineage>
        <taxon>Eukaryota</taxon>
        <taxon>Fungi</taxon>
        <taxon>Dikarya</taxon>
        <taxon>Basidiomycota</taxon>
        <taxon>Pucciniomycotina</taxon>
        <taxon>Pucciniomycetes</taxon>
        <taxon>Pucciniales</taxon>
        <taxon>Sphaerophragmiaceae</taxon>
        <taxon>Austropuccinia</taxon>
    </lineage>
</organism>
<dbReference type="AlphaFoldDB" id="A0A9Q3GFC8"/>
<dbReference type="OrthoDB" id="2505270at2759"/>
<evidence type="ECO:0000313" key="2">
    <source>
        <dbReference type="Proteomes" id="UP000765509"/>
    </source>
</evidence>
<reference evidence="1" key="1">
    <citation type="submission" date="2021-03" db="EMBL/GenBank/DDBJ databases">
        <title>Draft genome sequence of rust myrtle Austropuccinia psidii MF-1, a brazilian biotype.</title>
        <authorList>
            <person name="Quecine M.C."/>
            <person name="Pachon D.M.R."/>
            <person name="Bonatelli M.L."/>
            <person name="Correr F.H."/>
            <person name="Franceschini L.M."/>
            <person name="Leite T.F."/>
            <person name="Margarido G.R.A."/>
            <person name="Almeida C.A."/>
            <person name="Ferrarezi J.A."/>
            <person name="Labate C.A."/>
        </authorList>
    </citation>
    <scope>NUCLEOTIDE SEQUENCE</scope>
    <source>
        <strain evidence="1">MF-1</strain>
    </source>
</reference>
<dbReference type="Proteomes" id="UP000765509">
    <property type="component" value="Unassembled WGS sequence"/>
</dbReference>
<comment type="caution">
    <text evidence="1">The sequence shown here is derived from an EMBL/GenBank/DDBJ whole genome shotgun (WGS) entry which is preliminary data.</text>
</comment>
<evidence type="ECO:0000313" key="1">
    <source>
        <dbReference type="EMBL" id="MBW0465189.1"/>
    </source>
</evidence>
<gene>
    <name evidence="1" type="ORF">O181_004904</name>
</gene>
<dbReference type="EMBL" id="AVOT02000973">
    <property type="protein sequence ID" value="MBW0465189.1"/>
    <property type="molecule type" value="Genomic_DNA"/>
</dbReference>
<accession>A0A9Q3GFC8</accession>
<sequence length="151" mass="17176">MDGSKISNRVILNKRNYISWTLAMTAELGFINCLKYVQGIEADVSGDKKEKSFCLLIRCLDNNTLSFVSNKMGMENHCGTYLRGMKQWVEELHESTRKIQLSSVSIDNNIISIFAIRSLPSKFESLIRVLTNSDRYPEIESIIDCVESDKA</sequence>
<proteinExistence type="predicted"/>
<name>A0A9Q3GFC8_9BASI</name>
<protein>
    <submittedName>
        <fullName evidence="1">Uncharacterized protein</fullName>
    </submittedName>
</protein>
<keyword evidence="2" id="KW-1185">Reference proteome</keyword>